<dbReference type="CDD" id="cd00806">
    <property type="entry name" value="TrpRS_core"/>
    <property type="match status" value="1"/>
</dbReference>
<keyword evidence="6 10" id="KW-0648">Protein biosynthesis</keyword>
<dbReference type="PANTHER" id="PTHR43766">
    <property type="entry name" value="TRYPTOPHAN--TRNA LIGASE, MITOCHONDRIAL"/>
    <property type="match status" value="1"/>
</dbReference>
<name>A0A1G2UKJ7_9BACT</name>
<evidence type="ECO:0000256" key="2">
    <source>
        <dbReference type="ARBA" id="ARBA00013161"/>
    </source>
</evidence>
<dbReference type="SUPFAM" id="SSF52374">
    <property type="entry name" value="Nucleotidylyl transferase"/>
    <property type="match status" value="1"/>
</dbReference>
<dbReference type="EMBL" id="MHWP01000024">
    <property type="protein sequence ID" value="OHB09956.1"/>
    <property type="molecule type" value="Genomic_DNA"/>
</dbReference>
<dbReference type="Pfam" id="PF00579">
    <property type="entry name" value="tRNA-synt_1b"/>
    <property type="match status" value="1"/>
</dbReference>
<keyword evidence="4 10" id="KW-0547">Nucleotide-binding</keyword>
<dbReference type="PRINTS" id="PR01039">
    <property type="entry name" value="TRNASYNTHTRP"/>
</dbReference>
<gene>
    <name evidence="11" type="ORF">A3H60_00125</name>
</gene>
<evidence type="ECO:0000256" key="9">
    <source>
        <dbReference type="NCBIfam" id="TIGR00233"/>
    </source>
</evidence>
<reference evidence="11 12" key="1">
    <citation type="journal article" date="2016" name="Nat. Commun.">
        <title>Thousands of microbial genomes shed light on interconnected biogeochemical processes in an aquifer system.</title>
        <authorList>
            <person name="Anantharaman K."/>
            <person name="Brown C.T."/>
            <person name="Hug L.A."/>
            <person name="Sharon I."/>
            <person name="Castelle C.J."/>
            <person name="Probst A.J."/>
            <person name="Thomas B.C."/>
            <person name="Singh A."/>
            <person name="Wilkins M.J."/>
            <person name="Karaoz U."/>
            <person name="Brodie E.L."/>
            <person name="Williams K.H."/>
            <person name="Hubbard S.S."/>
            <person name="Banfield J.F."/>
        </authorList>
    </citation>
    <scope>NUCLEOTIDE SEQUENCE [LARGE SCALE GENOMIC DNA]</scope>
</reference>
<evidence type="ECO:0000313" key="12">
    <source>
        <dbReference type="Proteomes" id="UP000177202"/>
    </source>
</evidence>
<dbReference type="STRING" id="1802772.A3H60_00125"/>
<dbReference type="GO" id="GO:0004830">
    <property type="term" value="F:tryptophan-tRNA ligase activity"/>
    <property type="evidence" value="ECO:0007669"/>
    <property type="project" value="UniProtKB-UniRule"/>
</dbReference>
<evidence type="ECO:0000256" key="3">
    <source>
        <dbReference type="ARBA" id="ARBA00022598"/>
    </source>
</evidence>
<comment type="similarity">
    <text evidence="1 10">Belongs to the class-I aminoacyl-tRNA synthetase family.</text>
</comment>
<evidence type="ECO:0000256" key="4">
    <source>
        <dbReference type="ARBA" id="ARBA00022741"/>
    </source>
</evidence>
<dbReference type="PROSITE" id="PS00178">
    <property type="entry name" value="AA_TRNA_LIGASE_I"/>
    <property type="match status" value="1"/>
</dbReference>
<evidence type="ECO:0000256" key="1">
    <source>
        <dbReference type="ARBA" id="ARBA00005594"/>
    </source>
</evidence>
<keyword evidence="3 10" id="KW-0436">Ligase</keyword>
<dbReference type="InterPro" id="IPR002305">
    <property type="entry name" value="aa-tRNA-synth_Ic"/>
</dbReference>
<evidence type="ECO:0000256" key="5">
    <source>
        <dbReference type="ARBA" id="ARBA00022840"/>
    </source>
</evidence>
<dbReference type="EC" id="6.1.1.2" evidence="2 9"/>
<evidence type="ECO:0000256" key="6">
    <source>
        <dbReference type="ARBA" id="ARBA00022917"/>
    </source>
</evidence>
<dbReference type="GO" id="GO:0005524">
    <property type="term" value="F:ATP binding"/>
    <property type="evidence" value="ECO:0007669"/>
    <property type="project" value="UniProtKB-KW"/>
</dbReference>
<dbReference type="AlphaFoldDB" id="A0A1G2UKJ7"/>
<sequence>MSANTSTTLSTGKILVSGVKPTGRPHIGNYFGAMKQFVDLQDSYESRIFVANLHALTTLQDRNELAINARGMAIDYLSIGLDPSKTTLYYQSDVPHIAELAWILECITTMPYLMRAHAFKDAEAKNKEINVGVFNYPLLMAADILIHDADVVPVGKDQKQHVEIARDTAEKFNTIFGETFKIPEPLILQDVATVPGIDGQKMSKSYNNTIPLFSSDEEIEKTVMSIVTDSGQDVPKNVYEIHKLVRPESELKKLYAEKKGQYKELKIELIKDLKNFIAPIRARRAEWESKPKEVDKILAEGGKKMRKIVHEKMIEVRKKVGLIHNE</sequence>
<dbReference type="GO" id="GO:0006436">
    <property type="term" value="P:tryptophanyl-tRNA aminoacylation"/>
    <property type="evidence" value="ECO:0007669"/>
    <property type="project" value="UniProtKB-UniRule"/>
</dbReference>
<dbReference type="InterPro" id="IPR002306">
    <property type="entry name" value="Trp-tRNA-ligase"/>
</dbReference>
<accession>A0A1G2UKJ7</accession>
<dbReference type="FunFam" id="1.10.240.10:FF:000005">
    <property type="entry name" value="Tryptophan--tRNA ligase"/>
    <property type="match status" value="1"/>
</dbReference>
<dbReference type="NCBIfam" id="TIGR00233">
    <property type="entry name" value="trpS"/>
    <property type="match status" value="1"/>
</dbReference>
<dbReference type="InterPro" id="IPR050203">
    <property type="entry name" value="Trp-tRNA_synthetase"/>
</dbReference>
<comment type="caution">
    <text evidence="11">The sequence shown here is derived from an EMBL/GenBank/DDBJ whole genome shotgun (WGS) entry which is preliminary data.</text>
</comment>
<proteinExistence type="inferred from homology"/>
<comment type="catalytic activity">
    <reaction evidence="8">
        <text>tRNA(Trp) + L-tryptophan + ATP = L-tryptophyl-tRNA(Trp) + AMP + diphosphate + H(+)</text>
        <dbReference type="Rhea" id="RHEA:24080"/>
        <dbReference type="Rhea" id="RHEA-COMP:9671"/>
        <dbReference type="Rhea" id="RHEA-COMP:9705"/>
        <dbReference type="ChEBI" id="CHEBI:15378"/>
        <dbReference type="ChEBI" id="CHEBI:30616"/>
        <dbReference type="ChEBI" id="CHEBI:33019"/>
        <dbReference type="ChEBI" id="CHEBI:57912"/>
        <dbReference type="ChEBI" id="CHEBI:78442"/>
        <dbReference type="ChEBI" id="CHEBI:78535"/>
        <dbReference type="ChEBI" id="CHEBI:456215"/>
        <dbReference type="EC" id="6.1.1.2"/>
    </reaction>
</comment>
<dbReference type="Gene3D" id="1.10.240.10">
    <property type="entry name" value="Tyrosyl-Transfer RNA Synthetase"/>
    <property type="match status" value="1"/>
</dbReference>
<dbReference type="Gene3D" id="3.40.50.620">
    <property type="entry name" value="HUPs"/>
    <property type="match status" value="1"/>
</dbReference>
<organism evidence="11 12">
    <name type="scientific">Candidatus Zambryskibacteria bacterium RIFCSPLOWO2_02_FULL_44_12b</name>
    <dbReference type="NCBI Taxonomy" id="1802772"/>
    <lineage>
        <taxon>Bacteria</taxon>
        <taxon>Candidatus Zambryskiibacteriota</taxon>
    </lineage>
</organism>
<dbReference type="InterPro" id="IPR001412">
    <property type="entry name" value="aa-tRNA-synth_I_CS"/>
</dbReference>
<evidence type="ECO:0000313" key="11">
    <source>
        <dbReference type="EMBL" id="OHB09956.1"/>
    </source>
</evidence>
<dbReference type="Proteomes" id="UP000177202">
    <property type="component" value="Unassembled WGS sequence"/>
</dbReference>
<dbReference type="GO" id="GO:0005829">
    <property type="term" value="C:cytosol"/>
    <property type="evidence" value="ECO:0007669"/>
    <property type="project" value="TreeGrafter"/>
</dbReference>
<evidence type="ECO:0000256" key="10">
    <source>
        <dbReference type="RuleBase" id="RU363036"/>
    </source>
</evidence>
<evidence type="ECO:0000256" key="8">
    <source>
        <dbReference type="ARBA" id="ARBA00049929"/>
    </source>
</evidence>
<keyword evidence="7 10" id="KW-0030">Aminoacyl-tRNA synthetase</keyword>
<protein>
    <recommendedName>
        <fullName evidence="2 9">Tryptophan--tRNA ligase</fullName>
        <ecNumber evidence="2 9">6.1.1.2</ecNumber>
    </recommendedName>
</protein>
<dbReference type="PANTHER" id="PTHR43766:SF1">
    <property type="entry name" value="TRYPTOPHAN--TRNA LIGASE, MITOCHONDRIAL"/>
    <property type="match status" value="1"/>
</dbReference>
<evidence type="ECO:0000256" key="7">
    <source>
        <dbReference type="ARBA" id="ARBA00023146"/>
    </source>
</evidence>
<keyword evidence="5 10" id="KW-0067">ATP-binding</keyword>
<dbReference type="InterPro" id="IPR014729">
    <property type="entry name" value="Rossmann-like_a/b/a_fold"/>
</dbReference>